<dbReference type="Proteomes" id="UP000325579">
    <property type="component" value="Unassembled WGS sequence"/>
</dbReference>
<protein>
    <submittedName>
        <fullName evidence="2">Uncharacterized protein</fullName>
    </submittedName>
</protein>
<dbReference type="AlphaFoldDB" id="A0A5N7CUN8"/>
<feature type="transmembrane region" description="Helical" evidence="1">
    <location>
        <begin position="20"/>
        <end position="38"/>
    </location>
</feature>
<dbReference type="GeneID" id="43668526"/>
<keyword evidence="1" id="KW-0472">Membrane</keyword>
<organism evidence="2 3">
    <name type="scientific">Aspergillus pseudonomiae</name>
    <dbReference type="NCBI Taxonomy" id="1506151"/>
    <lineage>
        <taxon>Eukaryota</taxon>
        <taxon>Fungi</taxon>
        <taxon>Dikarya</taxon>
        <taxon>Ascomycota</taxon>
        <taxon>Pezizomycotina</taxon>
        <taxon>Eurotiomycetes</taxon>
        <taxon>Eurotiomycetidae</taxon>
        <taxon>Eurotiales</taxon>
        <taxon>Aspergillaceae</taxon>
        <taxon>Aspergillus</taxon>
        <taxon>Aspergillus subgen. Circumdati</taxon>
    </lineage>
</organism>
<accession>A0A5N7CUN8</accession>
<keyword evidence="3" id="KW-1185">Reference proteome</keyword>
<dbReference type="RefSeq" id="XP_031934687.1">
    <property type="nucleotide sequence ID" value="XM_032083835.1"/>
</dbReference>
<keyword evidence="1" id="KW-0812">Transmembrane</keyword>
<gene>
    <name evidence="2" type="ORF">BDV37DRAFT_265787</name>
</gene>
<dbReference type="EMBL" id="ML736899">
    <property type="protein sequence ID" value="KAE8397368.1"/>
    <property type="molecule type" value="Genomic_DNA"/>
</dbReference>
<evidence type="ECO:0000256" key="1">
    <source>
        <dbReference type="SAM" id="Phobius"/>
    </source>
</evidence>
<evidence type="ECO:0000313" key="2">
    <source>
        <dbReference type="EMBL" id="KAE8397368.1"/>
    </source>
</evidence>
<name>A0A5N7CUN8_9EURO</name>
<sequence length="54" mass="6145">MTHTGDPQCLADHIYSSRKAVLVTHLLIITWQGSIWIVTKYHGSSLFSDYIVLK</sequence>
<evidence type="ECO:0000313" key="3">
    <source>
        <dbReference type="Proteomes" id="UP000325579"/>
    </source>
</evidence>
<proteinExistence type="predicted"/>
<reference evidence="2 3" key="1">
    <citation type="submission" date="2019-04" db="EMBL/GenBank/DDBJ databases">
        <authorList>
            <consortium name="DOE Joint Genome Institute"/>
            <person name="Mondo S."/>
            <person name="Kjaerbolling I."/>
            <person name="Vesth T."/>
            <person name="Frisvad J.C."/>
            <person name="Nybo J.L."/>
            <person name="Theobald S."/>
            <person name="Kildgaard S."/>
            <person name="Isbrandt T."/>
            <person name="Kuo A."/>
            <person name="Sato A."/>
            <person name="Lyhne E.K."/>
            <person name="Kogle M.E."/>
            <person name="Wiebenga A."/>
            <person name="Kun R.S."/>
            <person name="Lubbers R.J."/>
            <person name="Makela M.R."/>
            <person name="Barry K."/>
            <person name="Chovatia M."/>
            <person name="Clum A."/>
            <person name="Daum C."/>
            <person name="Haridas S."/>
            <person name="He G."/>
            <person name="LaButti K."/>
            <person name="Lipzen A."/>
            <person name="Riley R."/>
            <person name="Salamov A."/>
            <person name="Simmons B.A."/>
            <person name="Magnuson J.K."/>
            <person name="Henrissat B."/>
            <person name="Mortensen U.H."/>
            <person name="Larsen T.O."/>
            <person name="Devries R.P."/>
            <person name="Grigoriev I.V."/>
            <person name="Machida M."/>
            <person name="Baker S.E."/>
            <person name="Andersen M.R."/>
            <person name="Cantor M.N."/>
            <person name="Hua S.X."/>
        </authorList>
    </citation>
    <scope>NUCLEOTIDE SEQUENCE [LARGE SCALE GENOMIC DNA]</scope>
    <source>
        <strain evidence="2 3">CBS 119388</strain>
    </source>
</reference>
<keyword evidence="1" id="KW-1133">Transmembrane helix</keyword>